<accession>A0A833JCQ9</accession>
<gene>
    <name evidence="1" type="ORF">GCL57_07745</name>
</gene>
<evidence type="ECO:0000313" key="2">
    <source>
        <dbReference type="Proteomes" id="UP000442694"/>
    </source>
</evidence>
<dbReference type="Proteomes" id="UP000442694">
    <property type="component" value="Unassembled WGS sequence"/>
</dbReference>
<evidence type="ECO:0000313" key="1">
    <source>
        <dbReference type="EMBL" id="KAB8030858.1"/>
    </source>
</evidence>
<dbReference type="EMBL" id="WFLN01000006">
    <property type="protein sequence ID" value="KAB8030858.1"/>
    <property type="molecule type" value="Genomic_DNA"/>
</dbReference>
<keyword evidence="2" id="KW-1185">Reference proteome</keyword>
<reference evidence="1 2" key="1">
    <citation type="submission" date="2019-10" db="EMBL/GenBank/DDBJ databases">
        <title>New genus of Silvanigrellaceae.</title>
        <authorList>
            <person name="Pitt A."/>
            <person name="Hahn M.W."/>
        </authorList>
    </citation>
    <scope>NUCLEOTIDE SEQUENCE [LARGE SCALE GENOMIC DNA]</scope>
    <source>
        <strain evidence="1 2">33A1-SZDP</strain>
    </source>
</reference>
<dbReference type="RefSeq" id="WP_152212785.1">
    <property type="nucleotide sequence ID" value="NZ_WFLN01000006.1"/>
</dbReference>
<sequence length="151" mass="18798">MRVNVFSPLSYTWERFAELQHQYAMARGRRDVRHFDNLTEVRNQERLKEKYLDKEALKKIIMDMLFNAEAIRDAQKKELLRIEYERKYFENLYFLNREIKKHTMMVKYLRLKALDKYTFNLKIENELRVQKEIEMEKLMDTKFKKEDKKFI</sequence>
<organism evidence="1 2">
    <name type="scientific">Fluviispira multicolorata</name>
    <dbReference type="NCBI Taxonomy" id="2654512"/>
    <lineage>
        <taxon>Bacteria</taxon>
        <taxon>Pseudomonadati</taxon>
        <taxon>Bdellovibrionota</taxon>
        <taxon>Oligoflexia</taxon>
        <taxon>Silvanigrellales</taxon>
        <taxon>Silvanigrellaceae</taxon>
        <taxon>Fluviispira</taxon>
    </lineage>
</organism>
<dbReference type="AlphaFoldDB" id="A0A833JCQ9"/>
<proteinExistence type="predicted"/>
<protein>
    <submittedName>
        <fullName evidence="1">Uncharacterized protein</fullName>
    </submittedName>
</protein>
<comment type="caution">
    <text evidence="1">The sequence shown here is derived from an EMBL/GenBank/DDBJ whole genome shotgun (WGS) entry which is preliminary data.</text>
</comment>
<name>A0A833JCQ9_9BACT</name>